<dbReference type="Proteomes" id="UP000011201">
    <property type="component" value="Unassembled WGS sequence"/>
</dbReference>
<dbReference type="Pfam" id="PF00004">
    <property type="entry name" value="AAA"/>
    <property type="match status" value="1"/>
</dbReference>
<dbReference type="AlphaFoldDB" id="L8N7I4"/>
<dbReference type="Gene3D" id="3.40.50.300">
    <property type="entry name" value="P-loop containing nucleotide triphosphate hydrolases"/>
    <property type="match status" value="1"/>
</dbReference>
<protein>
    <recommendedName>
        <fullName evidence="1">ATPase AAA-type core domain-containing protein</fullName>
    </recommendedName>
</protein>
<proteinExistence type="predicted"/>
<dbReference type="InterPro" id="IPR003959">
    <property type="entry name" value="ATPase_AAA_core"/>
</dbReference>
<dbReference type="EMBL" id="ALWB01000016">
    <property type="protein sequence ID" value="ELS34193.1"/>
    <property type="molecule type" value="Genomic_DNA"/>
</dbReference>
<gene>
    <name evidence="2" type="ORF">Pse7429DRAFT_0679</name>
</gene>
<evidence type="ECO:0000259" key="1">
    <source>
        <dbReference type="Pfam" id="PF00004"/>
    </source>
</evidence>
<dbReference type="InterPro" id="IPR027417">
    <property type="entry name" value="P-loop_NTPase"/>
</dbReference>
<dbReference type="GO" id="GO:0005524">
    <property type="term" value="F:ATP binding"/>
    <property type="evidence" value="ECO:0007669"/>
    <property type="project" value="InterPro"/>
</dbReference>
<sequence>MLRYIEGVSARLLVVVMPKWFNTAGPCKPDIHYMLSATERLPEIKQLIAQENYFVIHAPRQVGKTTAMITLAQELTASGQYTAVMLSLEVGAVFSHDPELAGRAILDEWQDAIKFYLPPELHPSHNILGESGRHIGAFLAAWSQESPRPLVVFLDEIDALSDETLVSVLRQIRSGFPRRPKGFPQSVTLVGMRDVRDYKYASGGSDRLNTSSPFNIKVRSFTLSNFTLEDVRNLYQQHTDATGQIFTPEAVDLAFHLTQGQPWLVNAIAKEIVEYIATDPATPVTVDLVNQAKEILIRRQDTHLDSLAERLREDRVRAVIQPILAGQELPNVPQDDIRYVLDLGLCTNQDGLTIANPIYQEVIPRVLAYVTTASIGYVQPIWLSEQGEFLPNRLLEAFLLFWRQHGEPLFGSTPYPEIAPHLVLMAFLHRVINGGGTLEREYAIGSGKMDICLRYGKVTLGMELKVWRDRRSNPLKEGLSQLDKYLSGLSLDTGWLVIFDRRKGLPPLSDRTTTENVISPAGREIIVIRG</sequence>
<evidence type="ECO:0000313" key="2">
    <source>
        <dbReference type="EMBL" id="ELS34193.1"/>
    </source>
</evidence>
<accession>L8N7I4</accession>
<keyword evidence="3" id="KW-1185">Reference proteome</keyword>
<dbReference type="SUPFAM" id="SSF52540">
    <property type="entry name" value="P-loop containing nucleoside triphosphate hydrolases"/>
    <property type="match status" value="1"/>
</dbReference>
<name>L8N7I4_9CYAN</name>
<dbReference type="GO" id="GO:0016887">
    <property type="term" value="F:ATP hydrolysis activity"/>
    <property type="evidence" value="ECO:0007669"/>
    <property type="project" value="InterPro"/>
</dbReference>
<organism evidence="2 3">
    <name type="scientific">Pseudanabaena biceps PCC 7429</name>
    <dbReference type="NCBI Taxonomy" id="927668"/>
    <lineage>
        <taxon>Bacteria</taxon>
        <taxon>Bacillati</taxon>
        <taxon>Cyanobacteriota</taxon>
        <taxon>Cyanophyceae</taxon>
        <taxon>Pseudanabaenales</taxon>
        <taxon>Pseudanabaenaceae</taxon>
        <taxon>Pseudanabaena</taxon>
    </lineage>
</organism>
<comment type="caution">
    <text evidence="2">The sequence shown here is derived from an EMBL/GenBank/DDBJ whole genome shotgun (WGS) entry which is preliminary data.</text>
</comment>
<evidence type="ECO:0000313" key="3">
    <source>
        <dbReference type="Proteomes" id="UP000011201"/>
    </source>
</evidence>
<dbReference type="PATRIC" id="fig|927668.3.peg.799"/>
<feature type="domain" description="ATPase AAA-type core" evidence="1">
    <location>
        <begin position="56"/>
        <end position="164"/>
    </location>
</feature>
<reference evidence="2 3" key="1">
    <citation type="journal article" date="2013" name="Proc. Natl. Acad. Sci. U.S.A.">
        <title>Improving the coverage of the cyanobacterial phylum using diversity-driven genome sequencing.</title>
        <authorList>
            <person name="Shih P.M."/>
            <person name="Wu D."/>
            <person name="Latifi A."/>
            <person name="Axen S.D."/>
            <person name="Fewer D.P."/>
            <person name="Talla E."/>
            <person name="Calteau A."/>
            <person name="Cai F."/>
            <person name="Tandeau de Marsac N."/>
            <person name="Rippka R."/>
            <person name="Herdman M."/>
            <person name="Sivonen K."/>
            <person name="Coursin T."/>
            <person name="Laurent T."/>
            <person name="Goodwin L."/>
            <person name="Nolan M."/>
            <person name="Davenport K.W."/>
            <person name="Han C.S."/>
            <person name="Rubin E.M."/>
            <person name="Eisen J.A."/>
            <person name="Woyke T."/>
            <person name="Gugger M."/>
            <person name="Kerfeld C.A."/>
        </authorList>
    </citation>
    <scope>NUCLEOTIDE SEQUENCE [LARGE SCALE GENOMIC DNA]</scope>
    <source>
        <strain evidence="2 3">PCC 7429</strain>
    </source>
</reference>